<dbReference type="InterPro" id="IPR011993">
    <property type="entry name" value="PH-like_dom_sf"/>
</dbReference>
<evidence type="ECO:0000313" key="7">
    <source>
        <dbReference type="Proteomes" id="UP000663827"/>
    </source>
</evidence>
<dbReference type="InterPro" id="IPR052233">
    <property type="entry name" value="Rho-type_GEFs"/>
</dbReference>
<accession>A0A8H3DWZ5</accession>
<evidence type="ECO:0000259" key="3">
    <source>
        <dbReference type="PROSITE" id="PS50003"/>
    </source>
</evidence>
<dbReference type="AlphaFoldDB" id="A0A8H3DWZ5"/>
<comment type="caution">
    <text evidence="6">The sequence shown here is derived from an EMBL/GenBank/DDBJ whole genome shotgun (WGS) entry which is preliminary data.</text>
</comment>
<dbReference type="PROSITE" id="PS50003">
    <property type="entry name" value="PH_DOMAIN"/>
    <property type="match status" value="1"/>
</dbReference>
<dbReference type="SMART" id="SM00233">
    <property type="entry name" value="PH"/>
    <property type="match status" value="1"/>
</dbReference>
<dbReference type="PANTHER" id="PTHR46572:SF2">
    <property type="entry name" value="RHO1 GDP-GTP EXCHANGE PROTEIN 1-RELATED"/>
    <property type="match status" value="1"/>
</dbReference>
<evidence type="ECO:0000259" key="5">
    <source>
        <dbReference type="PROSITE" id="PS50219"/>
    </source>
</evidence>
<feature type="domain" description="PH" evidence="3">
    <location>
        <begin position="281"/>
        <end position="398"/>
    </location>
</feature>
<reference evidence="6" key="1">
    <citation type="submission" date="2021-01" db="EMBL/GenBank/DDBJ databases">
        <authorList>
            <person name="Kaushik A."/>
        </authorList>
    </citation>
    <scope>NUCLEOTIDE SEQUENCE</scope>
    <source>
        <strain evidence="6">AG5</strain>
    </source>
</reference>
<dbReference type="Gene3D" id="1.20.900.10">
    <property type="entry name" value="Dbl homology (DH) domain"/>
    <property type="match status" value="1"/>
</dbReference>
<dbReference type="SUPFAM" id="SSF50729">
    <property type="entry name" value="PH domain-like"/>
    <property type="match status" value="1"/>
</dbReference>
<evidence type="ECO:0000313" key="6">
    <source>
        <dbReference type="EMBL" id="CAE7134469.1"/>
    </source>
</evidence>
<proteinExistence type="predicted"/>
<dbReference type="CDD" id="cd00160">
    <property type="entry name" value="RhoGEF"/>
    <property type="match status" value="1"/>
</dbReference>
<dbReference type="SMART" id="SM00325">
    <property type="entry name" value="RhoGEF"/>
    <property type="match status" value="1"/>
</dbReference>
<dbReference type="Proteomes" id="UP000663827">
    <property type="component" value="Unassembled WGS sequence"/>
</dbReference>
<keyword evidence="2" id="KW-0344">Guanine-nucleotide releasing factor</keyword>
<sequence length="783" mass="89949">MSVVMNATRSTSIMAKRTSYKEDKESLIERGLREPSRLSIQLAPKFKESSHIMGDQERKRREAIDEIIHTERDFVRDLEYLRDRWVEPLRTWGIIPEDRRPNFVQQVFGNIEDILDISIRLYGLLNKRQNVNPTIETIGDIFAELVPHFQSFVEYGSRQPHGKHEFEKEKSINTVFATFVETVERLPESRRLGLSIYLIKPAIHLARYLPMLEAVLKHTSENKPDRTAIPQVMKMIREFLAKLYEGRDKAEYRLKMTELEKRLVFRPGEEVELGLMDKQRHLVHHGSLECRRGSASSNKSDVLYAFLFDHALLLVKSNMVGKDEHWEVFKRPIPLELLAVLTSDENTQKAPKPRLGSPENQRRLIVRRCGRNGYTLTLWAPNAATRDQWVERITARQQVFCEQNMLFKTYTLSEGFFLGDAVNCVVPYGEPFCTCDKPKLMRNLRADSGRRFAYGAGDGIYFQSLHHAVETPIRKIALPNVQQIEILEDYELLVALVERSVVTIPLEAINVDGVGRIEDPLERMKRIASHTSFFKAGYCLGRTLVCIAKASSMVTTIKVFEPIELSIREKSQPTFKKLLQGGNDTLKVFKEFYMPHDVLSIHFLKTKLCVACTTGFVIVDLKTMETQPLLDPADVSLDFVQRRPDVRPLNIYRIGDEFLLCYTEFAFFVNKSGWRSKKGVIIYWEGTPNGFALHYPYLMAFDSTFIEIRHVEDGQLIQVGGGKNMRLLFADTQPSVKNPLNPVVSAPRAHARDEIILASEDKVMAVRPARLNHSARCSVRYAN</sequence>
<evidence type="ECO:0000256" key="1">
    <source>
        <dbReference type="ARBA" id="ARBA00022553"/>
    </source>
</evidence>
<dbReference type="PROSITE" id="PS50010">
    <property type="entry name" value="DH_2"/>
    <property type="match status" value="1"/>
</dbReference>
<dbReference type="EMBL" id="CAJNJQ010001351">
    <property type="protein sequence ID" value="CAE7134469.1"/>
    <property type="molecule type" value="Genomic_DNA"/>
</dbReference>
<evidence type="ECO:0000256" key="2">
    <source>
        <dbReference type="ARBA" id="ARBA00022658"/>
    </source>
</evidence>
<evidence type="ECO:0000259" key="4">
    <source>
        <dbReference type="PROSITE" id="PS50010"/>
    </source>
</evidence>
<protein>
    <recommendedName>
        <fullName evidence="8">Rho1 guanine nucleotide exchange factor 1 [Schizosaccharomyces pombe 972h-]</fullName>
    </recommendedName>
</protein>
<dbReference type="GO" id="GO:0005085">
    <property type="term" value="F:guanyl-nucleotide exchange factor activity"/>
    <property type="evidence" value="ECO:0007669"/>
    <property type="project" value="UniProtKB-KW"/>
</dbReference>
<dbReference type="InterPro" id="IPR001849">
    <property type="entry name" value="PH_domain"/>
</dbReference>
<feature type="domain" description="DH" evidence="4">
    <location>
        <begin position="59"/>
        <end position="246"/>
    </location>
</feature>
<dbReference type="Pfam" id="PF00621">
    <property type="entry name" value="RhoGEF"/>
    <property type="match status" value="1"/>
</dbReference>
<dbReference type="PANTHER" id="PTHR46572">
    <property type="entry name" value="RHO1 GDP-GTP EXCHANGE PROTEIN 1-RELATED"/>
    <property type="match status" value="1"/>
</dbReference>
<dbReference type="InterPro" id="IPR000219">
    <property type="entry name" value="DH_dom"/>
</dbReference>
<dbReference type="InterPro" id="IPR001180">
    <property type="entry name" value="CNH_dom"/>
</dbReference>
<name>A0A8H3DWZ5_9AGAM</name>
<feature type="domain" description="CNH" evidence="5">
    <location>
        <begin position="438"/>
        <end position="735"/>
    </location>
</feature>
<dbReference type="InterPro" id="IPR035899">
    <property type="entry name" value="DBL_dom_sf"/>
</dbReference>
<keyword evidence="1" id="KW-0597">Phosphoprotein</keyword>
<evidence type="ECO:0008006" key="8">
    <source>
        <dbReference type="Google" id="ProtNLM"/>
    </source>
</evidence>
<dbReference type="Pfam" id="PF15405">
    <property type="entry name" value="PH_5"/>
    <property type="match status" value="1"/>
</dbReference>
<dbReference type="SMART" id="SM00036">
    <property type="entry name" value="CNH"/>
    <property type="match status" value="1"/>
</dbReference>
<dbReference type="PROSITE" id="PS50219">
    <property type="entry name" value="CNH"/>
    <property type="match status" value="1"/>
</dbReference>
<dbReference type="Pfam" id="PF00780">
    <property type="entry name" value="CNH"/>
    <property type="match status" value="1"/>
</dbReference>
<dbReference type="InterPro" id="IPR041675">
    <property type="entry name" value="PH_5"/>
</dbReference>
<gene>
    <name evidence="6" type="ORF">RDB_LOCUS67483</name>
</gene>
<dbReference type="Gene3D" id="2.30.29.30">
    <property type="entry name" value="Pleckstrin-homology domain (PH domain)/Phosphotyrosine-binding domain (PTB)"/>
    <property type="match status" value="1"/>
</dbReference>
<dbReference type="SUPFAM" id="SSF48065">
    <property type="entry name" value="DBL homology domain (DH-domain)"/>
    <property type="match status" value="1"/>
</dbReference>
<organism evidence="6 7">
    <name type="scientific">Rhizoctonia solani</name>
    <dbReference type="NCBI Taxonomy" id="456999"/>
    <lineage>
        <taxon>Eukaryota</taxon>
        <taxon>Fungi</taxon>
        <taxon>Dikarya</taxon>
        <taxon>Basidiomycota</taxon>
        <taxon>Agaricomycotina</taxon>
        <taxon>Agaricomycetes</taxon>
        <taxon>Cantharellales</taxon>
        <taxon>Ceratobasidiaceae</taxon>
        <taxon>Rhizoctonia</taxon>
    </lineage>
</organism>